<comment type="caution">
    <text evidence="1">The sequence shown here is derived from an EMBL/GenBank/DDBJ whole genome shotgun (WGS) entry which is preliminary data.</text>
</comment>
<proteinExistence type="predicted"/>
<dbReference type="EMBL" id="LAZR01002503">
    <property type="protein sequence ID" value="KKN29210.1"/>
    <property type="molecule type" value="Genomic_DNA"/>
</dbReference>
<reference evidence="1" key="1">
    <citation type="journal article" date="2015" name="Nature">
        <title>Complex archaea that bridge the gap between prokaryotes and eukaryotes.</title>
        <authorList>
            <person name="Spang A."/>
            <person name="Saw J.H."/>
            <person name="Jorgensen S.L."/>
            <person name="Zaremba-Niedzwiedzka K."/>
            <person name="Martijn J."/>
            <person name="Lind A.E."/>
            <person name="van Eijk R."/>
            <person name="Schleper C."/>
            <person name="Guy L."/>
            <person name="Ettema T.J."/>
        </authorList>
    </citation>
    <scope>NUCLEOTIDE SEQUENCE</scope>
</reference>
<evidence type="ECO:0000313" key="1">
    <source>
        <dbReference type="EMBL" id="KKN29210.1"/>
    </source>
</evidence>
<sequence length="47" mass="5635">MSIVRVKLWNIETFEKITLEKKTKRKLPSRGWRRLYVEIDGKGGMKN</sequence>
<organism evidence="1">
    <name type="scientific">marine sediment metagenome</name>
    <dbReference type="NCBI Taxonomy" id="412755"/>
    <lineage>
        <taxon>unclassified sequences</taxon>
        <taxon>metagenomes</taxon>
        <taxon>ecological metagenomes</taxon>
    </lineage>
</organism>
<protein>
    <submittedName>
        <fullName evidence="1">Uncharacterized protein</fullName>
    </submittedName>
</protein>
<accession>A0A0F9PBH9</accession>
<dbReference type="AlphaFoldDB" id="A0A0F9PBH9"/>
<name>A0A0F9PBH9_9ZZZZ</name>
<gene>
    <name evidence="1" type="ORF">LCGC14_0846630</name>
</gene>